<evidence type="ECO:0000256" key="2">
    <source>
        <dbReference type="ARBA" id="ARBA00022825"/>
    </source>
</evidence>
<comment type="caution">
    <text evidence="5">The sequence shown here is derived from an EMBL/GenBank/DDBJ whole genome shotgun (WGS) entry which is preliminary data.</text>
</comment>
<dbReference type="Pfam" id="PF00326">
    <property type="entry name" value="Peptidase_S9"/>
    <property type="match status" value="1"/>
</dbReference>
<dbReference type="AlphaFoldDB" id="A0A917E2Z2"/>
<keyword evidence="6" id="KW-1185">Reference proteome</keyword>
<dbReference type="Pfam" id="PF07676">
    <property type="entry name" value="PD40"/>
    <property type="match status" value="1"/>
</dbReference>
<dbReference type="Gene3D" id="2.120.10.30">
    <property type="entry name" value="TolB, C-terminal domain"/>
    <property type="match status" value="1"/>
</dbReference>
<dbReference type="Proteomes" id="UP000635071">
    <property type="component" value="Unassembled WGS sequence"/>
</dbReference>
<dbReference type="SUPFAM" id="SSF53474">
    <property type="entry name" value="alpha/beta-Hydrolases"/>
    <property type="match status" value="1"/>
</dbReference>
<dbReference type="InterPro" id="IPR001375">
    <property type="entry name" value="Peptidase_S9_cat"/>
</dbReference>
<evidence type="ECO:0000313" key="5">
    <source>
        <dbReference type="EMBL" id="GGD99973.1"/>
    </source>
</evidence>
<keyword evidence="1" id="KW-0378">Hydrolase</keyword>
<evidence type="ECO:0000256" key="1">
    <source>
        <dbReference type="ARBA" id="ARBA00022801"/>
    </source>
</evidence>
<dbReference type="InterPro" id="IPR011659">
    <property type="entry name" value="WD40"/>
</dbReference>
<dbReference type="InterPro" id="IPR011042">
    <property type="entry name" value="6-blade_b-propeller_TolB-like"/>
</dbReference>
<keyword evidence="2" id="KW-0720">Serine protease</keyword>
<protein>
    <submittedName>
        <fullName evidence="5">Peptidase S9 family protein</fullName>
    </submittedName>
</protein>
<dbReference type="EMBL" id="BMJM01000001">
    <property type="protein sequence ID" value="GGD99973.1"/>
    <property type="molecule type" value="Genomic_DNA"/>
</dbReference>
<evidence type="ECO:0000259" key="4">
    <source>
        <dbReference type="Pfam" id="PF00326"/>
    </source>
</evidence>
<keyword evidence="2" id="KW-0645">Protease</keyword>
<dbReference type="Gene3D" id="3.40.50.1820">
    <property type="entry name" value="alpha/beta hydrolase"/>
    <property type="match status" value="1"/>
</dbReference>
<reference evidence="5" key="1">
    <citation type="journal article" date="2014" name="Int. J. Syst. Evol. Microbiol.">
        <title>Complete genome sequence of Corynebacterium casei LMG S-19264T (=DSM 44701T), isolated from a smear-ripened cheese.</title>
        <authorList>
            <consortium name="US DOE Joint Genome Institute (JGI-PGF)"/>
            <person name="Walter F."/>
            <person name="Albersmeier A."/>
            <person name="Kalinowski J."/>
            <person name="Ruckert C."/>
        </authorList>
    </citation>
    <scope>NUCLEOTIDE SEQUENCE</scope>
    <source>
        <strain evidence="5">CGMCC 1.15519</strain>
    </source>
</reference>
<sequence length="637" mass="68482">MRLILFAAAIAALAAAQTPASFPIPSAITADGVPAIPQSLADTVRPYLENRSAAFQGWEPVSKSMLISTRFGNSPQLHKVAAPGAARTQISFEVEPLDGVYSPDGKTLLVDKDIGGNEFYQLYTLAEGRLRLLTDGRSRNSGPVWSRDSKTVGYASTRRNGTDTDLYLIDPADPKTDRKLAELKGGGWSFEDFAPDGKTALVGHYTSVEHADLYSIDLATGIMSRLNAPGAPAAIEGAKYGPDGTIYVTSDIGNDFKRLGTIDQKNGFRQIITGPAQWDVDEFAIADDGSFIALTLNEAGVSRLRLLDPKTGAFRGDVKLPAGTIGGLEIAPWGDIGFTMASAGSPADAWSVDPKTLAATRWTTSETGGLDAARNRAPQLVTARSFDKLAVSGFLTTPDPVKFPGKRPLIIDIHGGPEGQSRPGFLGRTNYLVNELGIAVFYPNVRGSSGYGKTFVGLDNGPYKREDSVKDIGAFLDSLAARPDIDAARIAVTGGSYGGYMCYAAAIRYGDRFNAAQCTVAISNFVTFLENTQSYRRDLRRVEYGDERNAGQRLALQKISPLTDAKKLKVPLLVVTGGNDPRVPASEATQMVEAVRANGTPAWHILAANEGHGFRKKENQDYQFLSTLAFWQQTLLK</sequence>
<dbReference type="GO" id="GO:0006508">
    <property type="term" value="P:proteolysis"/>
    <property type="evidence" value="ECO:0007669"/>
    <property type="project" value="InterPro"/>
</dbReference>
<feature type="domain" description="Peptidase S9 prolyl oligopeptidase catalytic" evidence="4">
    <location>
        <begin position="431"/>
        <end position="635"/>
    </location>
</feature>
<reference evidence="5" key="2">
    <citation type="submission" date="2020-09" db="EMBL/GenBank/DDBJ databases">
        <authorList>
            <person name="Sun Q."/>
            <person name="Zhou Y."/>
        </authorList>
    </citation>
    <scope>NUCLEOTIDE SEQUENCE</scope>
    <source>
        <strain evidence="5">CGMCC 1.15519</strain>
    </source>
</reference>
<dbReference type="SUPFAM" id="SSF82171">
    <property type="entry name" value="DPP6 N-terminal domain-like"/>
    <property type="match status" value="1"/>
</dbReference>
<evidence type="ECO:0000256" key="3">
    <source>
        <dbReference type="SAM" id="SignalP"/>
    </source>
</evidence>
<feature type="chain" id="PRO_5036964723" evidence="3">
    <location>
        <begin position="21"/>
        <end position="637"/>
    </location>
</feature>
<evidence type="ECO:0000313" key="6">
    <source>
        <dbReference type="Proteomes" id="UP000635071"/>
    </source>
</evidence>
<dbReference type="GO" id="GO:0004252">
    <property type="term" value="F:serine-type endopeptidase activity"/>
    <property type="evidence" value="ECO:0007669"/>
    <property type="project" value="TreeGrafter"/>
</dbReference>
<feature type="signal peptide" evidence="3">
    <location>
        <begin position="1"/>
        <end position="20"/>
    </location>
</feature>
<keyword evidence="3" id="KW-0732">Signal</keyword>
<dbReference type="InterPro" id="IPR029058">
    <property type="entry name" value="AB_hydrolase_fold"/>
</dbReference>
<dbReference type="RefSeq" id="WP_188761119.1">
    <property type="nucleotide sequence ID" value="NZ_BMJM01000001.1"/>
</dbReference>
<dbReference type="PANTHER" id="PTHR42776">
    <property type="entry name" value="SERINE PEPTIDASE S9 FAMILY MEMBER"/>
    <property type="match status" value="1"/>
</dbReference>
<organism evidence="5 6">
    <name type="scientific">Sandarakinorhabdus glacialis</name>
    <dbReference type="NCBI Taxonomy" id="1614636"/>
    <lineage>
        <taxon>Bacteria</taxon>
        <taxon>Pseudomonadati</taxon>
        <taxon>Pseudomonadota</taxon>
        <taxon>Alphaproteobacteria</taxon>
        <taxon>Sphingomonadales</taxon>
        <taxon>Sphingosinicellaceae</taxon>
        <taxon>Sandarakinorhabdus</taxon>
    </lineage>
</organism>
<name>A0A917E2Z2_9SPHN</name>
<gene>
    <name evidence="5" type="ORF">GCM10011529_02690</name>
</gene>
<accession>A0A917E2Z2</accession>
<proteinExistence type="predicted"/>
<dbReference type="PANTHER" id="PTHR42776:SF27">
    <property type="entry name" value="DIPEPTIDYL PEPTIDASE FAMILY MEMBER 6"/>
    <property type="match status" value="1"/>
</dbReference>